<gene>
    <name evidence="7" type="ORF">AB4M04_26050</name>
</gene>
<dbReference type="InterPro" id="IPR036388">
    <property type="entry name" value="WH-like_DNA-bd_sf"/>
</dbReference>
<keyword evidence="8" id="KW-1185">Reference proteome</keyword>
<dbReference type="EMBL" id="JBFQXQ010000111">
    <property type="protein sequence ID" value="MEX3175513.1"/>
    <property type="molecule type" value="Genomic_DNA"/>
</dbReference>
<evidence type="ECO:0000313" key="8">
    <source>
        <dbReference type="Proteomes" id="UP001558101"/>
    </source>
</evidence>
<comment type="subcellular location">
    <subcellularLocation>
        <location evidence="1">Cytoplasm</location>
    </subcellularLocation>
</comment>
<evidence type="ECO:0000259" key="6">
    <source>
        <dbReference type="Pfam" id="PF02631"/>
    </source>
</evidence>
<reference evidence="7 8" key="1">
    <citation type="submission" date="2024-07" db="EMBL/GenBank/DDBJ databases">
        <title>Genomes of novel Serratia strains from suburban soil.</title>
        <authorList>
            <person name="Markert E.X."/>
            <person name="Severe K."/>
            <person name="Severe L."/>
            <person name="Twing K.I."/>
            <person name="Ward L.M."/>
        </authorList>
    </citation>
    <scope>NUCLEOTIDE SEQUENCE [LARGE SCALE GENOMIC DNA]</scope>
    <source>
        <strain evidence="7 8">3C-UT</strain>
    </source>
</reference>
<dbReference type="Pfam" id="PF02631">
    <property type="entry name" value="RecX_HTH2"/>
    <property type="match status" value="1"/>
</dbReference>
<feature type="domain" description="RecX second three-helical" evidence="6">
    <location>
        <begin position="66"/>
        <end position="106"/>
    </location>
</feature>
<evidence type="ECO:0000313" key="7">
    <source>
        <dbReference type="EMBL" id="MEX3175513.1"/>
    </source>
</evidence>
<dbReference type="PANTHER" id="PTHR33602:SF1">
    <property type="entry name" value="REGULATORY PROTEIN RECX FAMILY PROTEIN"/>
    <property type="match status" value="1"/>
</dbReference>
<evidence type="ECO:0000256" key="5">
    <source>
        <dbReference type="SAM" id="MobiDB-lite"/>
    </source>
</evidence>
<accession>A0ABV3URD0</accession>
<comment type="caution">
    <text evidence="7">The sequence shown here is derived from an EMBL/GenBank/DDBJ whole genome shotgun (WGS) entry which is preliminary data.</text>
</comment>
<dbReference type="RefSeq" id="WP_368454640.1">
    <property type="nucleotide sequence ID" value="NZ_JBFQXQ010000111.1"/>
</dbReference>
<dbReference type="Proteomes" id="UP001558101">
    <property type="component" value="Unassembled WGS sequence"/>
</dbReference>
<keyword evidence="4" id="KW-0963">Cytoplasm</keyword>
<dbReference type="Gene3D" id="1.10.10.10">
    <property type="entry name" value="Winged helix-like DNA-binding domain superfamily/Winged helix DNA-binding domain"/>
    <property type="match status" value="1"/>
</dbReference>
<feature type="compositionally biased region" description="Pro residues" evidence="5">
    <location>
        <begin position="38"/>
        <end position="49"/>
    </location>
</feature>
<evidence type="ECO:0000256" key="2">
    <source>
        <dbReference type="ARBA" id="ARBA00009695"/>
    </source>
</evidence>
<name>A0ABV3URD0_9GAMM</name>
<feature type="non-terminal residue" evidence="7">
    <location>
        <position position="131"/>
    </location>
</feature>
<organism evidence="7 8">
    <name type="scientific">Serratia quinivorans</name>
    <dbReference type="NCBI Taxonomy" id="137545"/>
    <lineage>
        <taxon>Bacteria</taxon>
        <taxon>Pseudomonadati</taxon>
        <taxon>Pseudomonadota</taxon>
        <taxon>Gammaproteobacteria</taxon>
        <taxon>Enterobacterales</taxon>
        <taxon>Yersiniaceae</taxon>
        <taxon>Serratia</taxon>
    </lineage>
</organism>
<sequence length="131" mass="14810">RAMRPPSQRADSEPDPRRQPPPQLSIAKARFGTKTPPSTAPLPEEPVDPPPIEQVIAYCYQHNWLDDQRFARRYIGSRSRKGYGAQRIRSDLMQKGVDKELTQAALADCEIDLGDQAKQVARRKFGDQLPT</sequence>
<dbReference type="InterPro" id="IPR053924">
    <property type="entry name" value="RecX_HTH_2nd"/>
</dbReference>
<evidence type="ECO:0000256" key="4">
    <source>
        <dbReference type="ARBA" id="ARBA00022490"/>
    </source>
</evidence>
<feature type="region of interest" description="Disordered" evidence="5">
    <location>
        <begin position="1"/>
        <end position="49"/>
    </location>
</feature>
<comment type="similarity">
    <text evidence="2">Belongs to the RecX family.</text>
</comment>
<evidence type="ECO:0000256" key="1">
    <source>
        <dbReference type="ARBA" id="ARBA00004496"/>
    </source>
</evidence>
<evidence type="ECO:0000256" key="3">
    <source>
        <dbReference type="ARBA" id="ARBA00018111"/>
    </source>
</evidence>
<dbReference type="InterPro" id="IPR003783">
    <property type="entry name" value="Regulatory_RecX"/>
</dbReference>
<dbReference type="PANTHER" id="PTHR33602">
    <property type="entry name" value="REGULATORY PROTEIN RECX FAMILY PROTEIN"/>
    <property type="match status" value="1"/>
</dbReference>
<proteinExistence type="inferred from homology"/>
<protein>
    <recommendedName>
        <fullName evidence="3">Regulatory protein RecX</fullName>
    </recommendedName>
</protein>
<feature type="non-terminal residue" evidence="7">
    <location>
        <position position="1"/>
    </location>
</feature>